<organism evidence="2 3">
    <name type="scientific">Cyclocybe aegerita</name>
    <name type="common">Black poplar mushroom</name>
    <name type="synonym">Agrocybe aegerita</name>
    <dbReference type="NCBI Taxonomy" id="1973307"/>
    <lineage>
        <taxon>Eukaryota</taxon>
        <taxon>Fungi</taxon>
        <taxon>Dikarya</taxon>
        <taxon>Basidiomycota</taxon>
        <taxon>Agaricomycotina</taxon>
        <taxon>Agaricomycetes</taxon>
        <taxon>Agaricomycetidae</taxon>
        <taxon>Agaricales</taxon>
        <taxon>Agaricineae</taxon>
        <taxon>Bolbitiaceae</taxon>
        <taxon>Cyclocybe</taxon>
    </lineage>
</organism>
<feature type="region of interest" description="Disordered" evidence="1">
    <location>
        <begin position="123"/>
        <end position="161"/>
    </location>
</feature>
<evidence type="ECO:0000256" key="1">
    <source>
        <dbReference type="SAM" id="MobiDB-lite"/>
    </source>
</evidence>
<comment type="caution">
    <text evidence="2">The sequence shown here is derived from an EMBL/GenBank/DDBJ whole genome shotgun (WGS) entry which is preliminary data.</text>
</comment>
<accession>A0A8S0X8P0</accession>
<gene>
    <name evidence="2" type="ORF">AAE3_LOCUS12819</name>
</gene>
<keyword evidence="3" id="KW-1185">Reference proteome</keyword>
<reference evidence="2 3" key="1">
    <citation type="submission" date="2020-01" db="EMBL/GenBank/DDBJ databases">
        <authorList>
            <person name="Gupta K D."/>
        </authorList>
    </citation>
    <scope>NUCLEOTIDE SEQUENCE [LARGE SCALE GENOMIC DNA]</scope>
</reference>
<protein>
    <submittedName>
        <fullName evidence="2">Uncharacterized protein</fullName>
    </submittedName>
</protein>
<proteinExistence type="predicted"/>
<name>A0A8S0X8P0_CYCAE</name>
<sequence>MWLAEEDTGERNAYVGRRTHVGRLMLVVCGRRRAGGQLSCADERFQLPRILLAPPAACALQHRPGLEFAPPTRCILVDGVKIRGGRHVGILRGIPPPSFRSSTDVFVLSYDILLPVGDLYAHPPSKSPKRTSNPTYTVVSRRHRAVSSTPPLPQPRTVLSR</sequence>
<dbReference type="EMBL" id="CACVBS010000090">
    <property type="protein sequence ID" value="CAA7270562.1"/>
    <property type="molecule type" value="Genomic_DNA"/>
</dbReference>
<dbReference type="AlphaFoldDB" id="A0A8S0X8P0"/>
<evidence type="ECO:0000313" key="2">
    <source>
        <dbReference type="EMBL" id="CAA7270562.1"/>
    </source>
</evidence>
<evidence type="ECO:0000313" key="3">
    <source>
        <dbReference type="Proteomes" id="UP000467700"/>
    </source>
</evidence>
<dbReference type="Proteomes" id="UP000467700">
    <property type="component" value="Unassembled WGS sequence"/>
</dbReference>